<dbReference type="SUPFAM" id="SSF55874">
    <property type="entry name" value="ATPase domain of HSP90 chaperone/DNA topoisomerase II/histidine kinase"/>
    <property type="match status" value="1"/>
</dbReference>
<dbReference type="EC" id="2.7.13.3" evidence="3"/>
<evidence type="ECO:0000259" key="11">
    <source>
        <dbReference type="PROSITE" id="PS50109"/>
    </source>
</evidence>
<evidence type="ECO:0000313" key="14">
    <source>
        <dbReference type="Proteomes" id="UP000288058"/>
    </source>
</evidence>
<evidence type="ECO:0000256" key="2">
    <source>
        <dbReference type="ARBA" id="ARBA00004651"/>
    </source>
</evidence>
<dbReference type="SUPFAM" id="SSF47384">
    <property type="entry name" value="Homodimeric domain of signal transducing histidine kinase"/>
    <property type="match status" value="1"/>
</dbReference>
<evidence type="ECO:0000256" key="9">
    <source>
        <dbReference type="ARBA" id="ARBA00022840"/>
    </source>
</evidence>
<dbReference type="InterPro" id="IPR003594">
    <property type="entry name" value="HATPase_dom"/>
</dbReference>
<dbReference type="PANTHER" id="PTHR44936">
    <property type="entry name" value="SENSOR PROTEIN CREC"/>
    <property type="match status" value="1"/>
</dbReference>
<dbReference type="GO" id="GO:0005886">
    <property type="term" value="C:plasma membrane"/>
    <property type="evidence" value="ECO:0007669"/>
    <property type="project" value="UniProtKB-SubCell"/>
</dbReference>
<keyword evidence="9" id="KW-0067">ATP-binding</keyword>
<keyword evidence="10" id="KW-0472">Membrane</keyword>
<dbReference type="InterPro" id="IPR050980">
    <property type="entry name" value="2C_sensor_his_kinase"/>
</dbReference>
<dbReference type="SMART" id="SM00304">
    <property type="entry name" value="HAMP"/>
    <property type="match status" value="1"/>
</dbReference>
<dbReference type="InterPro" id="IPR036097">
    <property type="entry name" value="HisK_dim/P_sf"/>
</dbReference>
<keyword evidence="10" id="KW-1133">Transmembrane helix</keyword>
<dbReference type="Gene3D" id="3.30.565.10">
    <property type="entry name" value="Histidine kinase-like ATPase, C-terminal domain"/>
    <property type="match status" value="1"/>
</dbReference>
<evidence type="ECO:0000259" key="12">
    <source>
        <dbReference type="PROSITE" id="PS50885"/>
    </source>
</evidence>
<proteinExistence type="predicted"/>
<dbReference type="GO" id="GO:0000155">
    <property type="term" value="F:phosphorelay sensor kinase activity"/>
    <property type="evidence" value="ECO:0007669"/>
    <property type="project" value="InterPro"/>
</dbReference>
<accession>A0A432YUG1</accession>
<evidence type="ECO:0000256" key="10">
    <source>
        <dbReference type="SAM" id="Phobius"/>
    </source>
</evidence>
<keyword evidence="10" id="KW-0812">Transmembrane</keyword>
<dbReference type="EMBL" id="PIQC01000008">
    <property type="protein sequence ID" value="RUO66953.1"/>
    <property type="molecule type" value="Genomic_DNA"/>
</dbReference>
<dbReference type="PROSITE" id="PS50109">
    <property type="entry name" value="HIS_KIN"/>
    <property type="match status" value="1"/>
</dbReference>
<dbReference type="SUPFAM" id="SSF158472">
    <property type="entry name" value="HAMP domain-like"/>
    <property type="match status" value="1"/>
</dbReference>
<evidence type="ECO:0000313" key="13">
    <source>
        <dbReference type="EMBL" id="RUO66953.1"/>
    </source>
</evidence>
<evidence type="ECO:0000256" key="4">
    <source>
        <dbReference type="ARBA" id="ARBA00022475"/>
    </source>
</evidence>
<dbReference type="Pfam" id="PF02518">
    <property type="entry name" value="HATPase_c"/>
    <property type="match status" value="1"/>
</dbReference>
<gene>
    <name evidence="13" type="ORF">CWI78_10605</name>
</gene>
<dbReference type="InterPro" id="IPR003661">
    <property type="entry name" value="HisK_dim/P_dom"/>
</dbReference>
<evidence type="ECO:0000256" key="8">
    <source>
        <dbReference type="ARBA" id="ARBA00022777"/>
    </source>
</evidence>
<keyword evidence="7" id="KW-0547">Nucleotide-binding</keyword>
<dbReference type="InterPro" id="IPR036890">
    <property type="entry name" value="HATPase_C_sf"/>
</dbReference>
<evidence type="ECO:0000256" key="5">
    <source>
        <dbReference type="ARBA" id="ARBA00022553"/>
    </source>
</evidence>
<comment type="subcellular location">
    <subcellularLocation>
        <location evidence="2">Cell membrane</location>
        <topology evidence="2">Multi-pass membrane protein</topology>
    </subcellularLocation>
</comment>
<dbReference type="GO" id="GO:0005524">
    <property type="term" value="F:ATP binding"/>
    <property type="evidence" value="ECO:0007669"/>
    <property type="project" value="UniProtKB-KW"/>
</dbReference>
<dbReference type="Pfam" id="PF00512">
    <property type="entry name" value="HisKA"/>
    <property type="match status" value="1"/>
</dbReference>
<name>A0A432YUG1_9GAMM</name>
<feature type="domain" description="HAMP" evidence="12">
    <location>
        <begin position="178"/>
        <end position="232"/>
    </location>
</feature>
<sequence>MKNRRTRWYRSLALRLLFIFWALLSVTAASGYLLAVWNKPKAELKPLEPEIHQTLKPLLSDALTFHSLQPGRLIAGDYRVAAQLSVQGTEKLLMDEMLRVSHGSTLLRMLSQESPQQIPLDERLLMGPFELDGNKILVTKPLGIEEQVDREQRERESTRARLLTLLVGSGLLAVLLGIWLIRPIRRMILAMREVAGGSATPELKRLPKRGDEIGELARALSQGAVDLATSRDAQRRLLSDVSHELRSPMARMQVALDLADCDENDSNWQQLRRDTERLSVIIERILSLSRLENGLVGLNHESLDSGELVQQLINDMCYQQPEVRERLVRQGNDWPVIDTDPELLRLVLENIVRNALHYTDEKVELVYDDDGDRFQIRIRDHGPGVDESTINKLFVPFYRGDPARHHKAGVGLGLALSHRAAAVLGGELKAHNHSEGGLEVVLDLPKSQPEQIE</sequence>
<dbReference type="InterPro" id="IPR005467">
    <property type="entry name" value="His_kinase_dom"/>
</dbReference>
<dbReference type="InterPro" id="IPR003660">
    <property type="entry name" value="HAMP_dom"/>
</dbReference>
<protein>
    <recommendedName>
        <fullName evidence="3">histidine kinase</fullName>
        <ecNumber evidence="3">2.7.13.3</ecNumber>
    </recommendedName>
</protein>
<dbReference type="AlphaFoldDB" id="A0A432YUG1"/>
<keyword evidence="6" id="KW-0808">Transferase</keyword>
<dbReference type="Gene3D" id="6.10.340.10">
    <property type="match status" value="1"/>
</dbReference>
<evidence type="ECO:0000256" key="3">
    <source>
        <dbReference type="ARBA" id="ARBA00012438"/>
    </source>
</evidence>
<evidence type="ECO:0000256" key="7">
    <source>
        <dbReference type="ARBA" id="ARBA00022741"/>
    </source>
</evidence>
<dbReference type="PROSITE" id="PS50885">
    <property type="entry name" value="HAMP"/>
    <property type="match status" value="1"/>
</dbReference>
<dbReference type="CDD" id="cd00082">
    <property type="entry name" value="HisKA"/>
    <property type="match status" value="1"/>
</dbReference>
<dbReference type="SMART" id="SM00388">
    <property type="entry name" value="HisKA"/>
    <property type="match status" value="1"/>
</dbReference>
<organism evidence="13 14">
    <name type="scientific">Idiomarina ramblicola</name>
    <dbReference type="NCBI Taxonomy" id="263724"/>
    <lineage>
        <taxon>Bacteria</taxon>
        <taxon>Pseudomonadati</taxon>
        <taxon>Pseudomonadota</taxon>
        <taxon>Gammaproteobacteria</taxon>
        <taxon>Alteromonadales</taxon>
        <taxon>Idiomarinaceae</taxon>
        <taxon>Idiomarina</taxon>
    </lineage>
</organism>
<dbReference type="Pfam" id="PF00672">
    <property type="entry name" value="HAMP"/>
    <property type="match status" value="1"/>
</dbReference>
<reference evidence="14" key="1">
    <citation type="journal article" date="2018" name="Front. Microbiol.">
        <title>Genome-Based Analysis Reveals the Taxonomy and Diversity of the Family Idiomarinaceae.</title>
        <authorList>
            <person name="Liu Y."/>
            <person name="Lai Q."/>
            <person name="Shao Z."/>
        </authorList>
    </citation>
    <scope>NUCLEOTIDE SEQUENCE [LARGE SCALE GENOMIC DNA]</scope>
    <source>
        <strain evidence="14">R22</strain>
    </source>
</reference>
<dbReference type="Proteomes" id="UP000288058">
    <property type="component" value="Unassembled WGS sequence"/>
</dbReference>
<feature type="domain" description="Histidine kinase" evidence="11">
    <location>
        <begin position="240"/>
        <end position="448"/>
    </location>
</feature>
<keyword evidence="4" id="KW-1003">Cell membrane</keyword>
<keyword evidence="5" id="KW-0597">Phosphoprotein</keyword>
<evidence type="ECO:0000256" key="1">
    <source>
        <dbReference type="ARBA" id="ARBA00000085"/>
    </source>
</evidence>
<dbReference type="Gene3D" id="1.10.287.130">
    <property type="match status" value="1"/>
</dbReference>
<evidence type="ECO:0000256" key="6">
    <source>
        <dbReference type="ARBA" id="ARBA00022679"/>
    </source>
</evidence>
<dbReference type="PRINTS" id="PR00344">
    <property type="entry name" value="BCTRLSENSOR"/>
</dbReference>
<dbReference type="OrthoDB" id="9804645at2"/>
<dbReference type="SMART" id="SM00387">
    <property type="entry name" value="HATPase_c"/>
    <property type="match status" value="1"/>
</dbReference>
<comment type="caution">
    <text evidence="13">The sequence shown here is derived from an EMBL/GenBank/DDBJ whole genome shotgun (WGS) entry which is preliminary data.</text>
</comment>
<keyword evidence="14" id="KW-1185">Reference proteome</keyword>
<dbReference type="CDD" id="cd06225">
    <property type="entry name" value="HAMP"/>
    <property type="match status" value="1"/>
</dbReference>
<dbReference type="InterPro" id="IPR004358">
    <property type="entry name" value="Sig_transdc_His_kin-like_C"/>
</dbReference>
<keyword evidence="8 13" id="KW-0418">Kinase</keyword>
<dbReference type="PANTHER" id="PTHR44936:SF10">
    <property type="entry name" value="SENSOR PROTEIN RSTB"/>
    <property type="match status" value="1"/>
</dbReference>
<feature type="transmembrane region" description="Helical" evidence="10">
    <location>
        <begin position="162"/>
        <end position="181"/>
    </location>
</feature>
<comment type="catalytic activity">
    <reaction evidence="1">
        <text>ATP + protein L-histidine = ADP + protein N-phospho-L-histidine.</text>
        <dbReference type="EC" id="2.7.13.3"/>
    </reaction>
</comment>